<dbReference type="InterPro" id="IPR000297">
    <property type="entry name" value="PPIase_PpiC"/>
</dbReference>
<dbReference type="Gene3D" id="1.10.8.1040">
    <property type="match status" value="1"/>
</dbReference>
<dbReference type="EMBL" id="QJKC01000007">
    <property type="protein sequence ID" value="PXX48312.1"/>
    <property type="molecule type" value="Genomic_DNA"/>
</dbReference>
<evidence type="ECO:0000256" key="5">
    <source>
        <dbReference type="PROSITE-ProRule" id="PRU00278"/>
    </source>
</evidence>
<comment type="similarity">
    <text evidence="2">Belongs to the PpiC/parvulin rotamase family.</text>
</comment>
<dbReference type="SUPFAM" id="SSF54534">
    <property type="entry name" value="FKBP-like"/>
    <property type="match status" value="1"/>
</dbReference>
<evidence type="ECO:0000256" key="1">
    <source>
        <dbReference type="ARBA" id="ARBA00000971"/>
    </source>
</evidence>
<dbReference type="PROSITE" id="PS50198">
    <property type="entry name" value="PPIC_PPIASE_2"/>
    <property type="match status" value="1"/>
</dbReference>
<sequence length="262" mass="28866">MKNARIAALLLAASISVPAMAESIAMVNGKAIDKTDLDNAVALVVQNSNGNVQDSPALRQQVKDTLINREVILQEAQSRKLDQQPAFIKRLDEVRQDMLREALFADLLKQVKISDAQLQERYAQTQSKFAGTKDVHAHQITVGSEAEAQKIIDSLKKGGKFEDLAKSRSLDPAAKQNGGDMGWGNLARMEPQLAEVLKGLNKGQVSSKPMQTRVGWIVFKVDDVRDAKLPPLEEVKPQIERQLQEEAIAKAVDELRGKAKIQ</sequence>
<feature type="domain" description="PpiC" evidence="7">
    <location>
        <begin position="132"/>
        <end position="223"/>
    </location>
</feature>
<keyword evidence="9" id="KW-1185">Reference proteome</keyword>
<proteinExistence type="inferred from homology"/>
<feature type="chain" id="PRO_5016419375" description="peptidylprolyl isomerase" evidence="6">
    <location>
        <begin position="22"/>
        <end position="262"/>
    </location>
</feature>
<dbReference type="SUPFAM" id="SSF109998">
    <property type="entry name" value="Triger factor/SurA peptide-binding domain-like"/>
    <property type="match status" value="1"/>
</dbReference>
<dbReference type="Pfam" id="PF13145">
    <property type="entry name" value="Rotamase_2"/>
    <property type="match status" value="1"/>
</dbReference>
<evidence type="ECO:0000256" key="3">
    <source>
        <dbReference type="ARBA" id="ARBA00013194"/>
    </source>
</evidence>
<accession>A0A318JUM4</accession>
<evidence type="ECO:0000313" key="8">
    <source>
        <dbReference type="EMBL" id="PXX48312.1"/>
    </source>
</evidence>
<dbReference type="InterPro" id="IPR046357">
    <property type="entry name" value="PPIase_dom_sf"/>
</dbReference>
<dbReference type="InterPro" id="IPR027304">
    <property type="entry name" value="Trigger_fact/SurA_dom_sf"/>
</dbReference>
<protein>
    <recommendedName>
        <fullName evidence="3">peptidylprolyl isomerase</fullName>
        <ecNumber evidence="3">5.2.1.8</ecNumber>
    </recommendedName>
</protein>
<dbReference type="InterPro" id="IPR050245">
    <property type="entry name" value="PrsA_foldase"/>
</dbReference>
<dbReference type="Gene3D" id="3.10.50.40">
    <property type="match status" value="1"/>
</dbReference>
<evidence type="ECO:0000256" key="4">
    <source>
        <dbReference type="ARBA" id="ARBA00023110"/>
    </source>
</evidence>
<keyword evidence="4 5" id="KW-0697">Rotamase</keyword>
<evidence type="ECO:0000256" key="2">
    <source>
        <dbReference type="ARBA" id="ARBA00007656"/>
    </source>
</evidence>
<comment type="catalytic activity">
    <reaction evidence="1">
        <text>[protein]-peptidylproline (omega=180) = [protein]-peptidylproline (omega=0)</text>
        <dbReference type="Rhea" id="RHEA:16237"/>
        <dbReference type="Rhea" id="RHEA-COMP:10747"/>
        <dbReference type="Rhea" id="RHEA-COMP:10748"/>
        <dbReference type="ChEBI" id="CHEBI:83833"/>
        <dbReference type="ChEBI" id="CHEBI:83834"/>
        <dbReference type="EC" id="5.2.1.8"/>
    </reaction>
</comment>
<keyword evidence="6" id="KW-0732">Signal</keyword>
<keyword evidence="5 8" id="KW-0413">Isomerase</keyword>
<dbReference type="PANTHER" id="PTHR47245:SF2">
    <property type="entry name" value="PEPTIDYL-PROLYL CIS-TRANS ISOMERASE HP_0175-RELATED"/>
    <property type="match status" value="1"/>
</dbReference>
<dbReference type="GO" id="GO:0003755">
    <property type="term" value="F:peptidyl-prolyl cis-trans isomerase activity"/>
    <property type="evidence" value="ECO:0007669"/>
    <property type="project" value="UniProtKB-KW"/>
</dbReference>
<evidence type="ECO:0000256" key="6">
    <source>
        <dbReference type="SAM" id="SignalP"/>
    </source>
</evidence>
<dbReference type="EC" id="5.2.1.8" evidence="3"/>
<dbReference type="RefSeq" id="WP_110313306.1">
    <property type="nucleotide sequence ID" value="NZ_QJKC01000007.1"/>
</dbReference>
<comment type="caution">
    <text evidence="8">The sequence shown here is derived from an EMBL/GenBank/DDBJ whole genome shotgun (WGS) entry which is preliminary data.</text>
</comment>
<gene>
    <name evidence="8" type="ORF">DFR38_10797</name>
</gene>
<feature type="signal peptide" evidence="6">
    <location>
        <begin position="1"/>
        <end position="21"/>
    </location>
</feature>
<evidence type="ECO:0000313" key="9">
    <source>
        <dbReference type="Proteomes" id="UP000248395"/>
    </source>
</evidence>
<dbReference type="Proteomes" id="UP000248395">
    <property type="component" value="Unassembled WGS sequence"/>
</dbReference>
<dbReference type="OrthoDB" id="14196at2"/>
<reference evidence="8 9" key="1">
    <citation type="submission" date="2018-05" db="EMBL/GenBank/DDBJ databases">
        <title>Genomic Encyclopedia of Type Strains, Phase IV (KMG-IV): sequencing the most valuable type-strain genomes for metagenomic binning, comparative biology and taxonomic classification.</title>
        <authorList>
            <person name="Goeker M."/>
        </authorList>
    </citation>
    <scope>NUCLEOTIDE SEQUENCE [LARGE SCALE GENOMIC DNA]</scope>
    <source>
        <strain evidence="8 9">DSM 25134</strain>
    </source>
</reference>
<name>A0A318JUM4_9NEIS</name>
<dbReference type="PANTHER" id="PTHR47245">
    <property type="entry name" value="PEPTIDYLPROLYL ISOMERASE"/>
    <property type="match status" value="1"/>
</dbReference>
<organism evidence="8 9">
    <name type="scientific">Aquitalea magnusonii</name>
    <dbReference type="NCBI Taxonomy" id="332411"/>
    <lineage>
        <taxon>Bacteria</taxon>
        <taxon>Pseudomonadati</taxon>
        <taxon>Pseudomonadota</taxon>
        <taxon>Betaproteobacteria</taxon>
        <taxon>Neisseriales</taxon>
        <taxon>Chromobacteriaceae</taxon>
        <taxon>Aquitalea</taxon>
    </lineage>
</organism>
<dbReference type="AlphaFoldDB" id="A0A318JUM4"/>
<evidence type="ECO:0000259" key="7">
    <source>
        <dbReference type="PROSITE" id="PS50198"/>
    </source>
</evidence>